<dbReference type="Pfam" id="PF19300">
    <property type="entry name" value="BPD_transp_1_N"/>
    <property type="match status" value="1"/>
</dbReference>
<dbReference type="EMBL" id="VDCQ01000007">
    <property type="protein sequence ID" value="TNJ67061.1"/>
    <property type="molecule type" value="Genomic_DNA"/>
</dbReference>
<comment type="similarity">
    <text evidence="7">Belongs to the binding-protein-dependent transport system permease family.</text>
</comment>
<dbReference type="PROSITE" id="PS50928">
    <property type="entry name" value="ABC_TM1"/>
    <property type="match status" value="1"/>
</dbReference>
<keyword evidence="10" id="KW-1185">Reference proteome</keyword>
<evidence type="ECO:0000256" key="3">
    <source>
        <dbReference type="ARBA" id="ARBA00022475"/>
    </source>
</evidence>
<comment type="caution">
    <text evidence="9">The sequence shown here is derived from an EMBL/GenBank/DDBJ whole genome shotgun (WGS) entry which is preliminary data.</text>
</comment>
<evidence type="ECO:0000256" key="5">
    <source>
        <dbReference type="ARBA" id="ARBA00022989"/>
    </source>
</evidence>
<dbReference type="Pfam" id="PF00528">
    <property type="entry name" value="BPD_transp_1"/>
    <property type="match status" value="1"/>
</dbReference>
<keyword evidence="3" id="KW-1003">Cell membrane</keyword>
<dbReference type="Proteomes" id="UP000307943">
    <property type="component" value="Unassembled WGS sequence"/>
</dbReference>
<evidence type="ECO:0000256" key="4">
    <source>
        <dbReference type="ARBA" id="ARBA00022692"/>
    </source>
</evidence>
<evidence type="ECO:0000313" key="10">
    <source>
        <dbReference type="Proteomes" id="UP000307943"/>
    </source>
</evidence>
<name>A0A5C4TDH8_9BACL</name>
<evidence type="ECO:0000256" key="6">
    <source>
        <dbReference type="ARBA" id="ARBA00023136"/>
    </source>
</evidence>
<dbReference type="CDD" id="cd06261">
    <property type="entry name" value="TM_PBP2"/>
    <property type="match status" value="1"/>
</dbReference>
<dbReference type="PANTHER" id="PTHR43163">
    <property type="entry name" value="DIPEPTIDE TRANSPORT SYSTEM PERMEASE PROTEIN DPPB-RELATED"/>
    <property type="match status" value="1"/>
</dbReference>
<accession>A0A5C4TDH8</accession>
<dbReference type="Gene3D" id="1.10.3720.10">
    <property type="entry name" value="MetI-like"/>
    <property type="match status" value="1"/>
</dbReference>
<gene>
    <name evidence="9" type="ORF">FE784_07145</name>
</gene>
<dbReference type="InterPro" id="IPR000515">
    <property type="entry name" value="MetI-like"/>
</dbReference>
<dbReference type="GO" id="GO:0055085">
    <property type="term" value="P:transmembrane transport"/>
    <property type="evidence" value="ECO:0007669"/>
    <property type="project" value="InterPro"/>
</dbReference>
<dbReference type="PANTHER" id="PTHR43163:SF6">
    <property type="entry name" value="DIPEPTIDE TRANSPORT SYSTEM PERMEASE PROTEIN DPPB-RELATED"/>
    <property type="match status" value="1"/>
</dbReference>
<dbReference type="InterPro" id="IPR035906">
    <property type="entry name" value="MetI-like_sf"/>
</dbReference>
<feature type="transmembrane region" description="Helical" evidence="7">
    <location>
        <begin position="122"/>
        <end position="142"/>
    </location>
</feature>
<feature type="transmembrane region" description="Helical" evidence="7">
    <location>
        <begin position="79"/>
        <end position="102"/>
    </location>
</feature>
<protein>
    <submittedName>
        <fullName evidence="9">ABC transporter permease</fullName>
    </submittedName>
</protein>
<dbReference type="InterPro" id="IPR045621">
    <property type="entry name" value="BPD_transp_1_N"/>
</dbReference>
<evidence type="ECO:0000256" key="1">
    <source>
        <dbReference type="ARBA" id="ARBA00004651"/>
    </source>
</evidence>
<proteinExistence type="inferred from homology"/>
<organism evidence="9 10">
    <name type="scientific">Paenibacillus hemerocallicola</name>
    <dbReference type="NCBI Taxonomy" id="1172614"/>
    <lineage>
        <taxon>Bacteria</taxon>
        <taxon>Bacillati</taxon>
        <taxon>Bacillota</taxon>
        <taxon>Bacilli</taxon>
        <taxon>Bacillales</taxon>
        <taxon>Paenibacillaceae</taxon>
        <taxon>Paenibacillus</taxon>
    </lineage>
</organism>
<feature type="domain" description="ABC transmembrane type-1" evidence="8">
    <location>
        <begin position="75"/>
        <end position="282"/>
    </location>
</feature>
<dbReference type="SUPFAM" id="SSF161098">
    <property type="entry name" value="MetI-like"/>
    <property type="match status" value="1"/>
</dbReference>
<evidence type="ECO:0000259" key="8">
    <source>
        <dbReference type="PROSITE" id="PS50928"/>
    </source>
</evidence>
<dbReference type="OrthoDB" id="24153at2"/>
<evidence type="ECO:0000256" key="7">
    <source>
        <dbReference type="RuleBase" id="RU363032"/>
    </source>
</evidence>
<keyword evidence="4 7" id="KW-0812">Transmembrane</keyword>
<reference evidence="9 10" key="1">
    <citation type="submission" date="2019-05" db="EMBL/GenBank/DDBJ databases">
        <title>We sequenced the genome of Paenibacillus hemerocallicola KCTC 33185 for further insight into its adaptation and study the phylogeny of Paenibacillus.</title>
        <authorList>
            <person name="Narsing Rao M.P."/>
        </authorList>
    </citation>
    <scope>NUCLEOTIDE SEQUENCE [LARGE SCALE GENOMIC DNA]</scope>
    <source>
        <strain evidence="9 10">KCTC 33185</strain>
    </source>
</reference>
<evidence type="ECO:0000313" key="9">
    <source>
        <dbReference type="EMBL" id="TNJ67061.1"/>
    </source>
</evidence>
<sequence>MLNFAIMHLAPGNPVDMLVDPSAPQETVEYKKEQLGLNDPAPVQYAKWLSGLLQGELGYSLSTSAPVSEMIAERLKPTLLLSGLSLLLGLLLAIPAGIWCALRPGSRLDHVLTGLAFANTSIPRFFLALALIYLFANVLDWLPSGGMYSLGGDRGWTDSLKHLILPVVVLGTLIAGKLLLYIRSAVLDVLAQDYMRTARSKGLHPWRVLNWYLLRNALIPLITVVSAEVPHLLGGSIIIEQIFQWPGVGQLTIQALMARDYPTLMGLNLVAAAIVLAANLLADLAYTAADPRIKLE</sequence>
<feature type="transmembrane region" description="Helical" evidence="7">
    <location>
        <begin position="163"/>
        <end position="182"/>
    </location>
</feature>
<keyword evidence="2 7" id="KW-0813">Transport</keyword>
<evidence type="ECO:0000256" key="2">
    <source>
        <dbReference type="ARBA" id="ARBA00022448"/>
    </source>
</evidence>
<keyword evidence="5 7" id="KW-1133">Transmembrane helix</keyword>
<dbReference type="GO" id="GO:0005886">
    <property type="term" value="C:plasma membrane"/>
    <property type="evidence" value="ECO:0007669"/>
    <property type="project" value="UniProtKB-SubCell"/>
</dbReference>
<comment type="subcellular location">
    <subcellularLocation>
        <location evidence="1 7">Cell membrane</location>
        <topology evidence="1 7">Multi-pass membrane protein</topology>
    </subcellularLocation>
</comment>
<keyword evidence="6 7" id="KW-0472">Membrane</keyword>
<feature type="transmembrane region" description="Helical" evidence="7">
    <location>
        <begin position="265"/>
        <end position="286"/>
    </location>
</feature>
<dbReference type="AlphaFoldDB" id="A0A5C4TDH8"/>